<dbReference type="CDD" id="cd00801">
    <property type="entry name" value="INT_P4_C"/>
    <property type="match status" value="1"/>
</dbReference>
<proteinExistence type="inferred from homology"/>
<dbReference type="Pfam" id="PF13356">
    <property type="entry name" value="Arm-DNA-bind_3"/>
    <property type="match status" value="1"/>
</dbReference>
<dbReference type="InterPro" id="IPR050808">
    <property type="entry name" value="Phage_Integrase"/>
</dbReference>
<dbReference type="InterPro" id="IPR053876">
    <property type="entry name" value="Phage_int_M"/>
</dbReference>
<dbReference type="InterPro" id="IPR044068">
    <property type="entry name" value="CB"/>
</dbReference>
<dbReference type="OrthoDB" id="9795573at2"/>
<sequence>MPPPGGRVAFTATTAKNAKPKEKIYRLAVENGLYLEIHPTGSKYWRHKYRFAGKEKRLSHGVYPEVTLAEARDARDDARRLLRQGIDPGRVRRSRKAKEEWEADNTFKSVAGEWLKKQRPTWAESTAKKRENLLRNDIYPWLGSTPINHVETSDLISLLQRIEDRGAIETAHNARQVLNQICRYAKQTRRVDANPASDLQGVLSPKGTQHRPAIVDPAAFGKLLLAIEGYEGSHVVRCLLRLCPILFQRPGEMISMEWEEIDWKASTWNLPASKMKMRQEHVVPLSLQAIAILRDLEPLTGRLPYVFPNARRRREHVSPATINSALQKLGYDTKSQHCAHGFRASARTMMDEQLGFRLEWIEHQLAHQVRDSLGRAYNRTKHLPQRTEMMQKWADYLDLLKQGARQENILVGDFGQKSV</sequence>
<dbReference type="GO" id="GO:0006310">
    <property type="term" value="P:DNA recombination"/>
    <property type="evidence" value="ECO:0007669"/>
    <property type="project" value="UniProtKB-KW"/>
</dbReference>
<dbReference type="InterPro" id="IPR013762">
    <property type="entry name" value="Integrase-like_cat_sf"/>
</dbReference>
<comment type="caution">
    <text evidence="8">The sequence shown here is derived from an EMBL/GenBank/DDBJ whole genome shotgun (WGS) entry which is preliminary data.</text>
</comment>
<dbReference type="PROSITE" id="PS51900">
    <property type="entry name" value="CB"/>
    <property type="match status" value="1"/>
</dbReference>
<dbReference type="GO" id="GO:0003677">
    <property type="term" value="F:DNA binding"/>
    <property type="evidence" value="ECO:0007669"/>
    <property type="project" value="UniProtKB-UniRule"/>
</dbReference>
<dbReference type="InterPro" id="IPR002104">
    <property type="entry name" value="Integrase_catalytic"/>
</dbReference>
<dbReference type="PANTHER" id="PTHR30629">
    <property type="entry name" value="PROPHAGE INTEGRASE"/>
    <property type="match status" value="1"/>
</dbReference>
<dbReference type="PANTHER" id="PTHR30629:SF2">
    <property type="entry name" value="PROPHAGE INTEGRASE INTS-RELATED"/>
    <property type="match status" value="1"/>
</dbReference>
<reference evidence="8 9" key="1">
    <citation type="submission" date="2019-04" db="EMBL/GenBank/DDBJ databases">
        <title>Taxonomy of novel Haliea sp. from mangrove soil of West Coast of India.</title>
        <authorList>
            <person name="Verma A."/>
            <person name="Kumar P."/>
            <person name="Krishnamurthi S."/>
        </authorList>
    </citation>
    <scope>NUCLEOTIDE SEQUENCE [LARGE SCALE GENOMIC DNA]</scope>
    <source>
        <strain evidence="8 9">SAOS-164</strain>
    </source>
</reference>
<evidence type="ECO:0000313" key="9">
    <source>
        <dbReference type="Proteomes" id="UP000298050"/>
    </source>
</evidence>
<organism evidence="8 9">
    <name type="scientific">Mangrovimicrobium sediminis</name>
    <dbReference type="NCBI Taxonomy" id="2562682"/>
    <lineage>
        <taxon>Bacteria</taxon>
        <taxon>Pseudomonadati</taxon>
        <taxon>Pseudomonadota</taxon>
        <taxon>Gammaproteobacteria</taxon>
        <taxon>Cellvibrionales</taxon>
        <taxon>Halieaceae</taxon>
        <taxon>Mangrovimicrobium</taxon>
    </lineage>
</organism>
<comment type="similarity">
    <text evidence="1">Belongs to the 'phage' integrase family.</text>
</comment>
<dbReference type="Gene3D" id="3.30.160.390">
    <property type="entry name" value="Integrase, DNA-binding domain"/>
    <property type="match status" value="1"/>
</dbReference>
<dbReference type="Pfam" id="PF00589">
    <property type="entry name" value="Phage_integrase"/>
    <property type="match status" value="1"/>
</dbReference>
<dbReference type="InterPro" id="IPR025166">
    <property type="entry name" value="Integrase_DNA_bind_dom"/>
</dbReference>
<evidence type="ECO:0000256" key="1">
    <source>
        <dbReference type="ARBA" id="ARBA00008857"/>
    </source>
</evidence>
<gene>
    <name evidence="8" type="ORF">E4634_14000</name>
</gene>
<evidence type="ECO:0000256" key="3">
    <source>
        <dbReference type="ARBA" id="ARBA00023125"/>
    </source>
</evidence>
<keyword evidence="9" id="KW-1185">Reference proteome</keyword>
<protein>
    <submittedName>
        <fullName evidence="8">DUF4102 domain-containing protein</fullName>
    </submittedName>
</protein>
<feature type="domain" description="Core-binding (CB)" evidence="7">
    <location>
        <begin position="105"/>
        <end position="186"/>
    </location>
</feature>
<keyword evidence="4" id="KW-0233">DNA recombination</keyword>
<dbReference type="Proteomes" id="UP000298050">
    <property type="component" value="Unassembled WGS sequence"/>
</dbReference>
<evidence type="ECO:0000256" key="4">
    <source>
        <dbReference type="ARBA" id="ARBA00023172"/>
    </source>
</evidence>
<evidence type="ECO:0000256" key="5">
    <source>
        <dbReference type="PROSITE-ProRule" id="PRU01248"/>
    </source>
</evidence>
<keyword evidence="2" id="KW-0229">DNA integration</keyword>
<dbReference type="Pfam" id="PF22022">
    <property type="entry name" value="Phage_int_M"/>
    <property type="match status" value="1"/>
</dbReference>
<name>A0A4Z0LZ42_9GAMM</name>
<dbReference type="Gene3D" id="1.10.443.10">
    <property type="entry name" value="Intergrase catalytic core"/>
    <property type="match status" value="1"/>
</dbReference>
<evidence type="ECO:0000313" key="8">
    <source>
        <dbReference type="EMBL" id="TGD72632.1"/>
    </source>
</evidence>
<dbReference type="Gene3D" id="1.10.150.130">
    <property type="match status" value="1"/>
</dbReference>
<accession>A0A4Z0LZ42</accession>
<dbReference type="InterPro" id="IPR010998">
    <property type="entry name" value="Integrase_recombinase_N"/>
</dbReference>
<dbReference type="AlphaFoldDB" id="A0A4Z0LZ42"/>
<dbReference type="InterPro" id="IPR038488">
    <property type="entry name" value="Integrase_DNA-bd_sf"/>
</dbReference>
<keyword evidence="3 5" id="KW-0238">DNA-binding</keyword>
<dbReference type="SUPFAM" id="SSF56349">
    <property type="entry name" value="DNA breaking-rejoining enzymes"/>
    <property type="match status" value="1"/>
</dbReference>
<dbReference type="EMBL" id="SRLE01000009">
    <property type="protein sequence ID" value="TGD72632.1"/>
    <property type="molecule type" value="Genomic_DNA"/>
</dbReference>
<dbReference type="GO" id="GO:0015074">
    <property type="term" value="P:DNA integration"/>
    <property type="evidence" value="ECO:0007669"/>
    <property type="project" value="UniProtKB-KW"/>
</dbReference>
<evidence type="ECO:0000256" key="2">
    <source>
        <dbReference type="ARBA" id="ARBA00022908"/>
    </source>
</evidence>
<dbReference type="PROSITE" id="PS51898">
    <property type="entry name" value="TYR_RECOMBINASE"/>
    <property type="match status" value="1"/>
</dbReference>
<dbReference type="InterPro" id="IPR011010">
    <property type="entry name" value="DNA_brk_join_enz"/>
</dbReference>
<feature type="domain" description="Tyr recombinase" evidence="6">
    <location>
        <begin position="210"/>
        <end position="395"/>
    </location>
</feature>
<evidence type="ECO:0000259" key="6">
    <source>
        <dbReference type="PROSITE" id="PS51898"/>
    </source>
</evidence>
<evidence type="ECO:0000259" key="7">
    <source>
        <dbReference type="PROSITE" id="PS51900"/>
    </source>
</evidence>